<dbReference type="SMART" id="SM00353">
    <property type="entry name" value="HLH"/>
    <property type="match status" value="1"/>
</dbReference>
<dbReference type="SUPFAM" id="SSF47459">
    <property type="entry name" value="HLH, helix-loop-helix DNA-binding domain"/>
    <property type="match status" value="1"/>
</dbReference>
<keyword evidence="4" id="KW-0804">Transcription</keyword>
<dbReference type="InterPro" id="IPR036638">
    <property type="entry name" value="HLH_DNA-bd_sf"/>
</dbReference>
<dbReference type="GO" id="GO:0046983">
    <property type="term" value="F:protein dimerization activity"/>
    <property type="evidence" value="ECO:0007669"/>
    <property type="project" value="InterPro"/>
</dbReference>
<dbReference type="Pfam" id="PF00010">
    <property type="entry name" value="HLH"/>
    <property type="match status" value="1"/>
</dbReference>
<dbReference type="GO" id="GO:0000978">
    <property type="term" value="F:RNA polymerase II cis-regulatory region sequence-specific DNA binding"/>
    <property type="evidence" value="ECO:0007669"/>
    <property type="project" value="TreeGrafter"/>
</dbReference>
<keyword evidence="5" id="KW-0539">Nucleus</keyword>
<feature type="compositionally biased region" description="Low complexity" evidence="6">
    <location>
        <begin position="120"/>
        <end position="135"/>
    </location>
</feature>
<feature type="region of interest" description="Disordered" evidence="6">
    <location>
        <begin position="77"/>
        <end position="241"/>
    </location>
</feature>
<evidence type="ECO:0000256" key="1">
    <source>
        <dbReference type="ARBA" id="ARBA00004123"/>
    </source>
</evidence>
<evidence type="ECO:0000313" key="9">
    <source>
        <dbReference type="Proteomes" id="UP001221142"/>
    </source>
</evidence>
<dbReference type="PROSITE" id="PS50888">
    <property type="entry name" value="BHLH"/>
    <property type="match status" value="1"/>
</dbReference>
<protein>
    <recommendedName>
        <fullName evidence="7">BHLH domain-containing protein</fullName>
    </recommendedName>
</protein>
<proteinExistence type="predicted"/>
<gene>
    <name evidence="8" type="ORF">FB45DRAFT_330046</name>
</gene>
<keyword evidence="9" id="KW-1185">Reference proteome</keyword>
<name>A0AAD7B5X9_9AGAR</name>
<feature type="region of interest" description="Disordered" evidence="6">
    <location>
        <begin position="33"/>
        <end position="52"/>
    </location>
</feature>
<dbReference type="InterPro" id="IPR052207">
    <property type="entry name" value="Max-like/E-box_TFs"/>
</dbReference>
<accession>A0AAD7B5X9</accession>
<dbReference type="Proteomes" id="UP001221142">
    <property type="component" value="Unassembled WGS sequence"/>
</dbReference>
<evidence type="ECO:0000256" key="6">
    <source>
        <dbReference type="SAM" id="MobiDB-lite"/>
    </source>
</evidence>
<dbReference type="PANTHER" id="PTHR15741">
    <property type="entry name" value="BASIC HELIX-LOOP-HELIX ZIP TRANSCRIPTION FACTOR"/>
    <property type="match status" value="1"/>
</dbReference>
<evidence type="ECO:0000259" key="7">
    <source>
        <dbReference type="PROSITE" id="PS50888"/>
    </source>
</evidence>
<dbReference type="GO" id="GO:0005634">
    <property type="term" value="C:nucleus"/>
    <property type="evidence" value="ECO:0007669"/>
    <property type="project" value="UniProtKB-SubCell"/>
</dbReference>
<dbReference type="Gene3D" id="4.10.280.10">
    <property type="entry name" value="Helix-loop-helix DNA-binding domain"/>
    <property type="match status" value="1"/>
</dbReference>
<evidence type="ECO:0000256" key="3">
    <source>
        <dbReference type="ARBA" id="ARBA00023125"/>
    </source>
</evidence>
<keyword evidence="2" id="KW-0805">Transcription regulation</keyword>
<feature type="compositionally biased region" description="Polar residues" evidence="6">
    <location>
        <begin position="230"/>
        <end position="240"/>
    </location>
</feature>
<dbReference type="EMBL" id="JARKIF010000034">
    <property type="protein sequence ID" value="KAJ7611030.1"/>
    <property type="molecule type" value="Genomic_DNA"/>
</dbReference>
<dbReference type="PANTHER" id="PTHR15741:SF27">
    <property type="entry name" value="TRANSCRIPTION FACTOR AP-4"/>
    <property type="match status" value="1"/>
</dbReference>
<comment type="caution">
    <text evidence="8">The sequence shown here is derived from an EMBL/GenBank/DDBJ whole genome shotgun (WGS) entry which is preliminary data.</text>
</comment>
<evidence type="ECO:0000313" key="8">
    <source>
        <dbReference type="EMBL" id="KAJ7611030.1"/>
    </source>
</evidence>
<comment type="subcellular location">
    <subcellularLocation>
        <location evidence="1">Nucleus</location>
    </subcellularLocation>
</comment>
<evidence type="ECO:0000256" key="2">
    <source>
        <dbReference type="ARBA" id="ARBA00023015"/>
    </source>
</evidence>
<feature type="compositionally biased region" description="Basic and acidic residues" evidence="6">
    <location>
        <begin position="198"/>
        <end position="228"/>
    </location>
</feature>
<sequence>MSMEFDHQPKTPSYMDAMESSFSSYMDSEYLRYPPSPSSFEQSMDLPPSPTSFSSLHNHIGLETYYAVGPGSPPAAPTPVAAPFNPPTRPYTPLDGAGISPPSLLGPSYTLSAGELSSDGGLTSGRRSRASGSHSPPAIPYASPATVPRSIASHRFNPIAAPATRTRAPRRKPTRRDDDSDEEDDDFQPITTVGGGADTRRETIRKQRIESEQRRRDELRDGYARLKETLPSTNQKSSKVSLLDRATNHVRNLELAKVELEKRLKEAESEVKHLRHINEVLSVRAVNQQRGIVSTF</sequence>
<dbReference type="InterPro" id="IPR011598">
    <property type="entry name" value="bHLH_dom"/>
</dbReference>
<keyword evidence="3" id="KW-0238">DNA-binding</keyword>
<evidence type="ECO:0000256" key="4">
    <source>
        <dbReference type="ARBA" id="ARBA00023163"/>
    </source>
</evidence>
<dbReference type="AlphaFoldDB" id="A0AAD7B5X9"/>
<feature type="domain" description="BHLH" evidence="7">
    <location>
        <begin position="203"/>
        <end position="253"/>
    </location>
</feature>
<evidence type="ECO:0000256" key="5">
    <source>
        <dbReference type="ARBA" id="ARBA00023242"/>
    </source>
</evidence>
<reference evidence="8" key="1">
    <citation type="submission" date="2023-03" db="EMBL/GenBank/DDBJ databases">
        <title>Massive genome expansion in bonnet fungi (Mycena s.s.) driven by repeated elements and novel gene families across ecological guilds.</title>
        <authorList>
            <consortium name="Lawrence Berkeley National Laboratory"/>
            <person name="Harder C.B."/>
            <person name="Miyauchi S."/>
            <person name="Viragh M."/>
            <person name="Kuo A."/>
            <person name="Thoen E."/>
            <person name="Andreopoulos B."/>
            <person name="Lu D."/>
            <person name="Skrede I."/>
            <person name="Drula E."/>
            <person name="Henrissat B."/>
            <person name="Morin E."/>
            <person name="Kohler A."/>
            <person name="Barry K."/>
            <person name="LaButti K."/>
            <person name="Morin E."/>
            <person name="Salamov A."/>
            <person name="Lipzen A."/>
            <person name="Mereny Z."/>
            <person name="Hegedus B."/>
            <person name="Baldrian P."/>
            <person name="Stursova M."/>
            <person name="Weitz H."/>
            <person name="Taylor A."/>
            <person name="Grigoriev I.V."/>
            <person name="Nagy L.G."/>
            <person name="Martin F."/>
            <person name="Kauserud H."/>
        </authorList>
    </citation>
    <scope>NUCLEOTIDE SEQUENCE</scope>
    <source>
        <strain evidence="8">9284</strain>
    </source>
</reference>
<dbReference type="GO" id="GO:0000981">
    <property type="term" value="F:DNA-binding transcription factor activity, RNA polymerase II-specific"/>
    <property type="evidence" value="ECO:0007669"/>
    <property type="project" value="TreeGrafter"/>
</dbReference>
<organism evidence="8 9">
    <name type="scientific">Roridomyces roridus</name>
    <dbReference type="NCBI Taxonomy" id="1738132"/>
    <lineage>
        <taxon>Eukaryota</taxon>
        <taxon>Fungi</taxon>
        <taxon>Dikarya</taxon>
        <taxon>Basidiomycota</taxon>
        <taxon>Agaricomycotina</taxon>
        <taxon>Agaricomycetes</taxon>
        <taxon>Agaricomycetidae</taxon>
        <taxon>Agaricales</taxon>
        <taxon>Marasmiineae</taxon>
        <taxon>Mycenaceae</taxon>
        <taxon>Roridomyces</taxon>
    </lineage>
</organism>